<feature type="domain" description="Solute-binding protein family 3/N-terminal" evidence="4">
    <location>
        <begin position="26"/>
        <end position="265"/>
    </location>
</feature>
<dbReference type="SMART" id="SM00062">
    <property type="entry name" value="PBPb"/>
    <property type="match status" value="1"/>
</dbReference>
<evidence type="ECO:0000256" key="2">
    <source>
        <dbReference type="ARBA" id="ARBA00022448"/>
    </source>
</evidence>
<evidence type="ECO:0000256" key="3">
    <source>
        <dbReference type="ARBA" id="ARBA00022729"/>
    </source>
</evidence>
<dbReference type="AlphaFoldDB" id="A0A7W9H490"/>
<dbReference type="GO" id="GO:0005576">
    <property type="term" value="C:extracellular region"/>
    <property type="evidence" value="ECO:0007669"/>
    <property type="project" value="TreeGrafter"/>
</dbReference>
<dbReference type="PANTHER" id="PTHR30085:SF6">
    <property type="entry name" value="ABC TRANSPORTER GLUTAMINE-BINDING PROTEIN GLNH"/>
    <property type="match status" value="1"/>
</dbReference>
<dbReference type="InterPro" id="IPR051455">
    <property type="entry name" value="Bact_solute-bind_prot3"/>
</dbReference>
<dbReference type="PANTHER" id="PTHR30085">
    <property type="entry name" value="AMINO ACID ABC TRANSPORTER PERMEASE"/>
    <property type="match status" value="1"/>
</dbReference>
<accession>A0A7W9H490</accession>
<sequence>MALGAAGLLTVSACSDSEPSFLGKARITIAHKNDQPGTSYKPDYNYSGFDYLLGRRIIDELGIKATRPADVPSDERVTAITEGDADLVIATFSITDERMKLIDFVGPYAITYQGFMVAKDGDDIHTVEDLHGHRVCTWKGTTSAEVLAGQAYEDIETYVRDDASDCLDDIRQGRADAVSTDQLILYGFAGQYAAEGLRVLPGETIGPPQYYGIGMPKNHRADCGRLREIVKRYVGSSDWLADLKESLSLIPANEKDWQTQYRPSDAAIDARSCRDRTSP</sequence>
<evidence type="ECO:0000313" key="6">
    <source>
        <dbReference type="Proteomes" id="UP000590647"/>
    </source>
</evidence>
<dbReference type="SUPFAM" id="SSF53850">
    <property type="entry name" value="Periplasmic binding protein-like II"/>
    <property type="match status" value="1"/>
</dbReference>
<comment type="caution">
    <text evidence="5">The sequence shown here is derived from an EMBL/GenBank/DDBJ whole genome shotgun (WGS) entry which is preliminary data.</text>
</comment>
<keyword evidence="6" id="KW-1185">Reference proteome</keyword>
<dbReference type="Gene3D" id="3.40.190.10">
    <property type="entry name" value="Periplasmic binding protein-like II"/>
    <property type="match status" value="2"/>
</dbReference>
<keyword evidence="2" id="KW-0813">Transport</keyword>
<comment type="similarity">
    <text evidence="1">Belongs to the bacterial solute-binding protein 3 family.</text>
</comment>
<evidence type="ECO:0000313" key="5">
    <source>
        <dbReference type="EMBL" id="MBB5795422.1"/>
    </source>
</evidence>
<organism evidence="5 6">
    <name type="scientific">Streptomyces caelestis</name>
    <dbReference type="NCBI Taxonomy" id="36816"/>
    <lineage>
        <taxon>Bacteria</taxon>
        <taxon>Bacillati</taxon>
        <taxon>Actinomycetota</taxon>
        <taxon>Actinomycetes</taxon>
        <taxon>Kitasatosporales</taxon>
        <taxon>Streptomycetaceae</taxon>
        <taxon>Streptomyces</taxon>
    </lineage>
</organism>
<evidence type="ECO:0000259" key="4">
    <source>
        <dbReference type="SMART" id="SM00062"/>
    </source>
</evidence>
<dbReference type="GO" id="GO:0006865">
    <property type="term" value="P:amino acid transport"/>
    <property type="evidence" value="ECO:0007669"/>
    <property type="project" value="TreeGrafter"/>
</dbReference>
<dbReference type="InterPro" id="IPR001638">
    <property type="entry name" value="Solute-binding_3/MltF_N"/>
</dbReference>
<dbReference type="Pfam" id="PF00497">
    <property type="entry name" value="SBP_bac_3"/>
    <property type="match status" value="1"/>
</dbReference>
<keyword evidence="3" id="KW-0732">Signal</keyword>
<name>A0A7W9H490_9ACTN</name>
<proteinExistence type="inferred from homology"/>
<dbReference type="EMBL" id="JACHNE010000001">
    <property type="protein sequence ID" value="MBB5795422.1"/>
    <property type="molecule type" value="Genomic_DNA"/>
</dbReference>
<gene>
    <name evidence="5" type="ORF">HDA41_003386</name>
</gene>
<dbReference type="GO" id="GO:0030288">
    <property type="term" value="C:outer membrane-bounded periplasmic space"/>
    <property type="evidence" value="ECO:0007669"/>
    <property type="project" value="TreeGrafter"/>
</dbReference>
<evidence type="ECO:0000256" key="1">
    <source>
        <dbReference type="ARBA" id="ARBA00010333"/>
    </source>
</evidence>
<dbReference type="RefSeq" id="WP_184984788.1">
    <property type="nucleotide sequence ID" value="NZ_JACHNE010000001.1"/>
</dbReference>
<dbReference type="Proteomes" id="UP000590647">
    <property type="component" value="Unassembled WGS sequence"/>
</dbReference>
<protein>
    <submittedName>
        <fullName evidence="5">Glutamate transport system substrate-binding protein</fullName>
    </submittedName>
</protein>
<reference evidence="5 6" key="1">
    <citation type="submission" date="2020-08" db="EMBL/GenBank/DDBJ databases">
        <title>Sequencing the genomes of 1000 actinobacteria strains.</title>
        <authorList>
            <person name="Klenk H.-P."/>
        </authorList>
    </citation>
    <scope>NUCLEOTIDE SEQUENCE [LARGE SCALE GENOMIC DNA]</scope>
    <source>
        <strain evidence="5 6">DSM 40084</strain>
    </source>
</reference>